<dbReference type="PANTHER" id="PTHR24179:SF21">
    <property type="entry name" value="MYOSIN BINDING SUBUNIT, ISOFORM O"/>
    <property type="match status" value="1"/>
</dbReference>
<evidence type="ECO:0000256" key="3">
    <source>
        <dbReference type="ARBA" id="ARBA00038386"/>
    </source>
</evidence>
<proteinExistence type="inferred from homology"/>
<name>A0A158R912_TAEAS</name>
<gene>
    <name evidence="7" type="ORF">TASK_LOCUS6478</name>
</gene>
<feature type="compositionally biased region" description="Basic and acidic residues" evidence="6">
    <location>
        <begin position="237"/>
        <end position="266"/>
    </location>
</feature>
<feature type="compositionally biased region" description="Low complexity" evidence="6">
    <location>
        <begin position="643"/>
        <end position="660"/>
    </location>
</feature>
<dbReference type="Proteomes" id="UP000282613">
    <property type="component" value="Unassembled WGS sequence"/>
</dbReference>
<protein>
    <submittedName>
        <fullName evidence="9">ANK_REP_REGION domain-containing protein</fullName>
    </submittedName>
</protein>
<keyword evidence="5" id="KW-0175">Coiled coil</keyword>
<evidence type="ECO:0000256" key="4">
    <source>
        <dbReference type="PROSITE-ProRule" id="PRU00023"/>
    </source>
</evidence>
<dbReference type="PANTHER" id="PTHR24179">
    <property type="entry name" value="PROTEIN PHOSPHATASE 1 REGULATORY SUBUNIT 12"/>
    <property type="match status" value="1"/>
</dbReference>
<feature type="region of interest" description="Disordered" evidence="6">
    <location>
        <begin position="172"/>
        <end position="335"/>
    </location>
</feature>
<accession>A0A158R912</accession>
<sequence length="841" mass="92515">MVSLLKDWMQRQSIDEKAARGAEEQQMLNDVQEWLKSGQYPRVVDPRTGATALHIAAAKGYSEVLELLLKLPDVEVDATDIDGWTPLHAAAHWAKEKPLRLLAAAGASFDTITLTNQSIYDVADRSVTMLLRQLRIERQRTAAAAAEEEKPVVTPPTLTAFNYLIITSCSRAEDEEKEVSKSMKMEEEEGEKNKAEDNVKLAAPKVPKTTQDNEEKEEEEGEEEEEEEEQKAVLPKVQKDEVAMKLEKEEEEKKAREHLSEKEEAVKPPSPSPSPTTVAPSVKEEGRAKVEERPKAPTKEVEKDSEKLATPPQPQAPDVAGAPSVKTPQSTNQNSQALETMATLDTTSIPSRSLLKRRICLSPLLTGPSIPNQTLASLCYNNAFECQFAPYIATTALFTCIIGHFVLGRISAVLAPARSEETEAQRSSKARLVRSTRRSTQGIANDVLEEAKRLSVAGASTPTPSTPAAAVAAVVSPTPVQVRATTFSFHLSPTPLLCAAMLYPRDSPLPRAQVRRVNALEIYLYWFPRPVVIAGYCSFIAADVAPSSIITHTRARRATRDRVPTGRLNTNDVLAAAKQVEQNTSANTATVAATTTTATTTTIADPIPRPTTRVLRSTILNTTPTTTINDTVSNGGGGDRRISPATSQFSPSPSSASNSSVGKLTDQRYNWRENLDYRLLYEEERSEKERLKRTLEQVSREVAALRSELARLHVSNSISSAAFTANRHGSSASSTDTSPAAVCSRLYLQRRSVDFFEDQAKVCMSPLPFPLPFSSQSSHFSLFLYSALLKAPAHKERWLSPLLVFFCQQEIDRLRQENARMADENKSLIRVISKLSARTTS</sequence>
<dbReference type="Pfam" id="PF12796">
    <property type="entry name" value="Ank_2"/>
    <property type="match status" value="1"/>
</dbReference>
<dbReference type="InterPro" id="IPR036770">
    <property type="entry name" value="Ankyrin_rpt-contain_sf"/>
</dbReference>
<dbReference type="OrthoDB" id="19014at2759"/>
<dbReference type="AlphaFoldDB" id="A0A158R912"/>
<evidence type="ECO:0000313" key="8">
    <source>
        <dbReference type="Proteomes" id="UP000282613"/>
    </source>
</evidence>
<reference evidence="9" key="1">
    <citation type="submission" date="2016-04" db="UniProtKB">
        <authorList>
            <consortium name="WormBaseParasite"/>
        </authorList>
    </citation>
    <scope>IDENTIFICATION</scope>
</reference>
<dbReference type="InterPro" id="IPR002110">
    <property type="entry name" value="Ankyrin_rpt"/>
</dbReference>
<evidence type="ECO:0000313" key="7">
    <source>
        <dbReference type="EMBL" id="VDK36791.1"/>
    </source>
</evidence>
<dbReference type="EMBL" id="UYRS01018505">
    <property type="protein sequence ID" value="VDK36791.1"/>
    <property type="molecule type" value="Genomic_DNA"/>
</dbReference>
<keyword evidence="4" id="KW-0040">ANK repeat</keyword>
<dbReference type="GO" id="GO:0004857">
    <property type="term" value="F:enzyme inhibitor activity"/>
    <property type="evidence" value="ECO:0007669"/>
    <property type="project" value="TreeGrafter"/>
</dbReference>
<feature type="coiled-coil region" evidence="5">
    <location>
        <begin position="681"/>
        <end position="715"/>
    </location>
</feature>
<feature type="repeat" description="ANK" evidence="4">
    <location>
        <begin position="82"/>
        <end position="114"/>
    </location>
</feature>
<feature type="compositionally biased region" description="Polar residues" evidence="6">
    <location>
        <begin position="326"/>
        <end position="335"/>
    </location>
</feature>
<organism evidence="9">
    <name type="scientific">Taenia asiatica</name>
    <name type="common">Asian tapeworm</name>
    <dbReference type="NCBI Taxonomy" id="60517"/>
    <lineage>
        <taxon>Eukaryota</taxon>
        <taxon>Metazoa</taxon>
        <taxon>Spiralia</taxon>
        <taxon>Lophotrochozoa</taxon>
        <taxon>Platyhelminthes</taxon>
        <taxon>Cestoda</taxon>
        <taxon>Eucestoda</taxon>
        <taxon>Cyclophyllidea</taxon>
        <taxon>Taeniidae</taxon>
        <taxon>Taenia</taxon>
    </lineage>
</organism>
<keyword evidence="2" id="KW-0677">Repeat</keyword>
<dbReference type="STRING" id="60517.A0A158R912"/>
<dbReference type="WBParaSite" id="TASK_0000647701-mRNA-1">
    <property type="protein sequence ID" value="TASK_0000647701-mRNA-1"/>
    <property type="gene ID" value="TASK_0000647701"/>
</dbReference>
<dbReference type="Gene3D" id="1.25.40.20">
    <property type="entry name" value="Ankyrin repeat-containing domain"/>
    <property type="match status" value="1"/>
</dbReference>
<dbReference type="Gene3D" id="6.10.250.1820">
    <property type="match status" value="1"/>
</dbReference>
<evidence type="ECO:0000256" key="6">
    <source>
        <dbReference type="SAM" id="MobiDB-lite"/>
    </source>
</evidence>
<evidence type="ECO:0000256" key="5">
    <source>
        <dbReference type="SAM" id="Coils"/>
    </source>
</evidence>
<evidence type="ECO:0000313" key="9">
    <source>
        <dbReference type="WBParaSite" id="TASK_0000647701-mRNA-1"/>
    </source>
</evidence>
<feature type="compositionally biased region" description="Basic and acidic residues" evidence="6">
    <location>
        <begin position="282"/>
        <end position="307"/>
    </location>
</feature>
<dbReference type="Gene3D" id="6.10.140.390">
    <property type="match status" value="1"/>
</dbReference>
<dbReference type="GO" id="GO:0005737">
    <property type="term" value="C:cytoplasm"/>
    <property type="evidence" value="ECO:0007669"/>
    <property type="project" value="TreeGrafter"/>
</dbReference>
<dbReference type="GO" id="GO:0019208">
    <property type="term" value="F:phosphatase regulator activity"/>
    <property type="evidence" value="ECO:0007669"/>
    <property type="project" value="TreeGrafter"/>
</dbReference>
<dbReference type="CDD" id="cd21930">
    <property type="entry name" value="IPD_PPP1R12"/>
    <property type="match status" value="1"/>
</dbReference>
<feature type="repeat" description="ANK" evidence="4">
    <location>
        <begin position="48"/>
        <end position="70"/>
    </location>
</feature>
<dbReference type="SUPFAM" id="SSF48403">
    <property type="entry name" value="Ankyrin repeat"/>
    <property type="match status" value="1"/>
</dbReference>
<dbReference type="PROSITE" id="PS50297">
    <property type="entry name" value="ANK_REP_REGION"/>
    <property type="match status" value="2"/>
</dbReference>
<feature type="region of interest" description="Disordered" evidence="6">
    <location>
        <begin position="623"/>
        <end position="663"/>
    </location>
</feature>
<dbReference type="PROSITE" id="PS50088">
    <property type="entry name" value="ANK_REPEAT"/>
    <property type="match status" value="2"/>
</dbReference>
<feature type="compositionally biased region" description="Basic and acidic residues" evidence="6">
    <location>
        <begin position="172"/>
        <end position="199"/>
    </location>
</feature>
<evidence type="ECO:0000256" key="1">
    <source>
        <dbReference type="ARBA" id="ARBA00022473"/>
    </source>
</evidence>
<evidence type="ECO:0000256" key="2">
    <source>
        <dbReference type="ARBA" id="ARBA00022737"/>
    </source>
</evidence>
<keyword evidence="8" id="KW-1185">Reference proteome</keyword>
<comment type="similarity">
    <text evidence="3">Belongs to the NRARP family.</text>
</comment>
<keyword evidence="1" id="KW-0217">Developmental protein</keyword>
<feature type="compositionally biased region" description="Acidic residues" evidence="6">
    <location>
        <begin position="212"/>
        <end position="229"/>
    </location>
</feature>
<dbReference type="InterPro" id="IPR051226">
    <property type="entry name" value="PP1_Regulatory_Subunit"/>
</dbReference>
<dbReference type="SMART" id="SM00248">
    <property type="entry name" value="ANK"/>
    <property type="match status" value="2"/>
</dbReference>
<reference evidence="7 8" key="2">
    <citation type="submission" date="2018-11" db="EMBL/GenBank/DDBJ databases">
        <authorList>
            <consortium name="Pathogen Informatics"/>
        </authorList>
    </citation>
    <scope>NUCLEOTIDE SEQUENCE [LARGE SCALE GENOMIC DNA]</scope>
</reference>